<dbReference type="SMART" id="SM00862">
    <property type="entry name" value="Trans_reg_C"/>
    <property type="match status" value="1"/>
</dbReference>
<feature type="DNA-binding region" description="OmpR/PhoB-type" evidence="3">
    <location>
        <begin position="139"/>
        <end position="237"/>
    </location>
</feature>
<evidence type="ECO:0000259" key="5">
    <source>
        <dbReference type="PROSITE" id="PS51755"/>
    </source>
</evidence>
<evidence type="ECO:0000256" key="2">
    <source>
        <dbReference type="PROSITE-ProRule" id="PRU00169"/>
    </source>
</evidence>
<evidence type="ECO:0000256" key="3">
    <source>
        <dbReference type="PROSITE-ProRule" id="PRU01091"/>
    </source>
</evidence>
<dbReference type="SUPFAM" id="SSF46894">
    <property type="entry name" value="C-terminal effector domain of the bipartite response regulators"/>
    <property type="match status" value="1"/>
</dbReference>
<evidence type="ECO:0000259" key="4">
    <source>
        <dbReference type="PROSITE" id="PS50110"/>
    </source>
</evidence>
<dbReference type="GO" id="GO:0005829">
    <property type="term" value="C:cytosol"/>
    <property type="evidence" value="ECO:0007669"/>
    <property type="project" value="TreeGrafter"/>
</dbReference>
<dbReference type="PROSITE" id="PS51755">
    <property type="entry name" value="OMPR_PHOB"/>
    <property type="match status" value="1"/>
</dbReference>
<comment type="caution">
    <text evidence="6">The sequence shown here is derived from an EMBL/GenBank/DDBJ whole genome shotgun (WGS) entry which is preliminary data.</text>
</comment>
<organism evidence="6 7">
    <name type="scientific">Actinomycetospora succinea</name>
    <dbReference type="NCBI Taxonomy" id="663603"/>
    <lineage>
        <taxon>Bacteria</taxon>
        <taxon>Bacillati</taxon>
        <taxon>Actinomycetota</taxon>
        <taxon>Actinomycetes</taxon>
        <taxon>Pseudonocardiales</taxon>
        <taxon>Pseudonocardiaceae</taxon>
        <taxon>Actinomycetospora</taxon>
    </lineage>
</organism>
<dbReference type="InterPro" id="IPR039420">
    <property type="entry name" value="WalR-like"/>
</dbReference>
<accession>A0A4R6VJI7</accession>
<name>A0A4R6VJI7_9PSEU</name>
<dbReference type="InterPro" id="IPR001789">
    <property type="entry name" value="Sig_transdc_resp-reg_receiver"/>
</dbReference>
<keyword evidence="7" id="KW-1185">Reference proteome</keyword>
<dbReference type="InterPro" id="IPR001867">
    <property type="entry name" value="OmpR/PhoB-type_DNA-bd"/>
</dbReference>
<dbReference type="Pfam" id="PF00486">
    <property type="entry name" value="Trans_reg_C"/>
    <property type="match status" value="1"/>
</dbReference>
<dbReference type="Pfam" id="PF00072">
    <property type="entry name" value="Response_reg"/>
    <property type="match status" value="1"/>
</dbReference>
<dbReference type="InterPro" id="IPR016032">
    <property type="entry name" value="Sig_transdc_resp-reg_C-effctor"/>
</dbReference>
<reference evidence="6 7" key="1">
    <citation type="submission" date="2019-03" db="EMBL/GenBank/DDBJ databases">
        <title>Genomic Encyclopedia of Type Strains, Phase IV (KMG-IV): sequencing the most valuable type-strain genomes for metagenomic binning, comparative biology and taxonomic classification.</title>
        <authorList>
            <person name="Goeker M."/>
        </authorList>
    </citation>
    <scope>NUCLEOTIDE SEQUENCE [LARGE SCALE GENOMIC DNA]</scope>
    <source>
        <strain evidence="6 7">DSM 45775</strain>
    </source>
</reference>
<keyword evidence="1 3" id="KW-0238">DNA-binding</keyword>
<evidence type="ECO:0000313" key="6">
    <source>
        <dbReference type="EMBL" id="TDQ62996.1"/>
    </source>
</evidence>
<feature type="modified residue" description="4-aspartylphosphate" evidence="2">
    <location>
        <position position="67"/>
    </location>
</feature>
<keyword evidence="2" id="KW-0597">Phosphoprotein</keyword>
<dbReference type="GO" id="GO:0032993">
    <property type="term" value="C:protein-DNA complex"/>
    <property type="evidence" value="ECO:0007669"/>
    <property type="project" value="TreeGrafter"/>
</dbReference>
<dbReference type="SMART" id="SM00448">
    <property type="entry name" value="REC"/>
    <property type="match status" value="1"/>
</dbReference>
<dbReference type="PANTHER" id="PTHR48111:SF36">
    <property type="entry name" value="TRANSCRIPTIONAL REGULATORY PROTEIN CUTR"/>
    <property type="match status" value="1"/>
</dbReference>
<proteinExistence type="predicted"/>
<dbReference type="PROSITE" id="PS50110">
    <property type="entry name" value="RESPONSE_REGULATORY"/>
    <property type="match status" value="1"/>
</dbReference>
<dbReference type="GO" id="GO:0006355">
    <property type="term" value="P:regulation of DNA-templated transcription"/>
    <property type="evidence" value="ECO:0007669"/>
    <property type="project" value="InterPro"/>
</dbReference>
<dbReference type="Gene3D" id="3.40.50.2300">
    <property type="match status" value="1"/>
</dbReference>
<dbReference type="Proteomes" id="UP000295705">
    <property type="component" value="Unassembled WGS sequence"/>
</dbReference>
<dbReference type="AlphaFoldDB" id="A0A4R6VJI7"/>
<feature type="domain" description="OmpR/PhoB-type" evidence="5">
    <location>
        <begin position="139"/>
        <end position="237"/>
    </location>
</feature>
<protein>
    <submittedName>
        <fullName evidence="6">DNA-binding response OmpR family regulator</fullName>
    </submittedName>
</protein>
<dbReference type="InterPro" id="IPR011006">
    <property type="entry name" value="CheY-like_superfamily"/>
</dbReference>
<dbReference type="Gene3D" id="1.10.10.10">
    <property type="entry name" value="Winged helix-like DNA-binding domain superfamily/Winged helix DNA-binding domain"/>
    <property type="match status" value="1"/>
</dbReference>
<dbReference type="SUPFAM" id="SSF52172">
    <property type="entry name" value="CheY-like"/>
    <property type="match status" value="1"/>
</dbReference>
<evidence type="ECO:0000313" key="7">
    <source>
        <dbReference type="Proteomes" id="UP000295705"/>
    </source>
</evidence>
<feature type="domain" description="Response regulatory" evidence="4">
    <location>
        <begin position="18"/>
        <end position="132"/>
    </location>
</feature>
<evidence type="ECO:0000256" key="1">
    <source>
        <dbReference type="ARBA" id="ARBA00023125"/>
    </source>
</evidence>
<gene>
    <name evidence="6" type="ORF">EV188_102653</name>
</gene>
<sequence length="238" mass="24965">MRVAAPVVPAAYGRGVPRVLVVDDELGVRDALTRGLGAEGMEVHAVADGPAGLREAATGAYDAVVLDIMLPGMSGYRVLEALRSEGVATPVLLLSAKDGEVDQADGLDLGADGYLVKPFSFVVLVAQLRAMLRRSGPATARVERGALRLDPTSRSTTWAGREVELSEREFALLYAIALHPAGVVTKDELLTAVWGGGGSVSRNVVEVYVGYLRRKLAAVGAGDLVLTERGRGYRLGAG</sequence>
<dbReference type="GO" id="GO:0000156">
    <property type="term" value="F:phosphorelay response regulator activity"/>
    <property type="evidence" value="ECO:0007669"/>
    <property type="project" value="TreeGrafter"/>
</dbReference>
<dbReference type="CDD" id="cd00383">
    <property type="entry name" value="trans_reg_C"/>
    <property type="match status" value="1"/>
</dbReference>
<dbReference type="GO" id="GO:0000976">
    <property type="term" value="F:transcription cis-regulatory region binding"/>
    <property type="evidence" value="ECO:0007669"/>
    <property type="project" value="TreeGrafter"/>
</dbReference>
<dbReference type="PANTHER" id="PTHR48111">
    <property type="entry name" value="REGULATOR OF RPOS"/>
    <property type="match status" value="1"/>
</dbReference>
<dbReference type="EMBL" id="SNYO01000002">
    <property type="protein sequence ID" value="TDQ62996.1"/>
    <property type="molecule type" value="Genomic_DNA"/>
</dbReference>
<dbReference type="InterPro" id="IPR036388">
    <property type="entry name" value="WH-like_DNA-bd_sf"/>
</dbReference>